<evidence type="ECO:0000313" key="3">
    <source>
        <dbReference type="EMBL" id="KAF1851987.1"/>
    </source>
</evidence>
<keyword evidence="4" id="KW-1185">Reference proteome</keyword>
<keyword evidence="1" id="KW-0378">Hydrolase</keyword>
<dbReference type="PANTHER" id="PTHR46517">
    <property type="entry name" value="FRUCTOSE-2,6-BISPHOSPHATASE TIGAR"/>
    <property type="match status" value="1"/>
</dbReference>
<dbReference type="PANTHER" id="PTHR46517:SF1">
    <property type="entry name" value="FRUCTOSE-2,6-BISPHOSPHATASE TIGAR"/>
    <property type="match status" value="1"/>
</dbReference>
<dbReference type="InterPro" id="IPR051695">
    <property type="entry name" value="Phosphoglycerate_Mutase"/>
</dbReference>
<dbReference type="RefSeq" id="XP_040794550.1">
    <property type="nucleotide sequence ID" value="XM_040927834.1"/>
</dbReference>
<dbReference type="GO" id="GO:0043456">
    <property type="term" value="P:regulation of pentose-phosphate shunt"/>
    <property type="evidence" value="ECO:0007669"/>
    <property type="project" value="TreeGrafter"/>
</dbReference>
<evidence type="ECO:0000256" key="1">
    <source>
        <dbReference type="ARBA" id="ARBA00022801"/>
    </source>
</evidence>
<dbReference type="SUPFAM" id="SSF53254">
    <property type="entry name" value="Phosphoglycerate mutase-like"/>
    <property type="match status" value="1"/>
</dbReference>
<evidence type="ECO:0000256" key="2">
    <source>
        <dbReference type="PIRSR" id="PIRSR613078-2"/>
    </source>
</evidence>
<dbReference type="GO" id="GO:0045820">
    <property type="term" value="P:negative regulation of glycolytic process"/>
    <property type="evidence" value="ECO:0007669"/>
    <property type="project" value="TreeGrafter"/>
</dbReference>
<dbReference type="CDD" id="cd07067">
    <property type="entry name" value="HP_PGM_like"/>
    <property type="match status" value="1"/>
</dbReference>
<gene>
    <name evidence="3" type="ORF">K460DRAFT_272851</name>
</gene>
<dbReference type="InterPro" id="IPR029033">
    <property type="entry name" value="His_PPase_superfam"/>
</dbReference>
<dbReference type="EMBL" id="ML976614">
    <property type="protein sequence ID" value="KAF1851987.1"/>
    <property type="molecule type" value="Genomic_DNA"/>
</dbReference>
<dbReference type="OrthoDB" id="354304at2759"/>
<feature type="binding site" evidence="2">
    <location>
        <begin position="11"/>
        <end position="18"/>
    </location>
    <ligand>
        <name>substrate</name>
    </ligand>
</feature>
<dbReference type="GO" id="GO:0004331">
    <property type="term" value="F:fructose-2,6-bisphosphate 2-phosphatase activity"/>
    <property type="evidence" value="ECO:0007669"/>
    <property type="project" value="TreeGrafter"/>
</dbReference>
<evidence type="ECO:0000313" key="4">
    <source>
        <dbReference type="Proteomes" id="UP000800039"/>
    </source>
</evidence>
<sequence>MARSMRLFLVRHGETVDNVAQLYAGSRDSELTNHGYQQATRLGTHFRGVGLSFTHIFSSHLQRAAKTAGKIREAQLTRTNAEGLQQAVPDVIQLSLLMEQDFGSMEGKKWYDRSPEVQLSGKEHHRQENKDTAGFVDVESKDAMAQRADTFLDEHLLLLLEDSAEATDLVVAIVSHGIFLSSLWKRILLRLPPKSVVLCPELQATARPSLEHLGGWSNTGYLELCMTKTLLPDSTPAYLPSSPAETPATAEHVGKVELLPAATGDVATDQQLAVEAPPLPAGLGIMSPTPRIAKGWTAKILNINGKDHLKGLKRTGGGVGSSRHDASQKSIETFFKRRKVE</sequence>
<protein>
    <submittedName>
        <fullName evidence="3">Phosphoglycerate mutase-like protein</fullName>
    </submittedName>
</protein>
<feature type="binding site" evidence="2">
    <location>
        <position position="63"/>
    </location>
    <ligand>
        <name>substrate</name>
    </ligand>
</feature>
<dbReference type="AlphaFoldDB" id="A0A9P4GUC8"/>
<comment type="caution">
    <text evidence="3">The sequence shown here is derived from an EMBL/GenBank/DDBJ whole genome shotgun (WGS) entry which is preliminary data.</text>
</comment>
<dbReference type="GO" id="GO:0005829">
    <property type="term" value="C:cytosol"/>
    <property type="evidence" value="ECO:0007669"/>
    <property type="project" value="TreeGrafter"/>
</dbReference>
<accession>A0A9P4GUC8</accession>
<reference evidence="3" key="1">
    <citation type="submission" date="2020-01" db="EMBL/GenBank/DDBJ databases">
        <authorList>
            <consortium name="DOE Joint Genome Institute"/>
            <person name="Haridas S."/>
            <person name="Albert R."/>
            <person name="Binder M."/>
            <person name="Bloem J."/>
            <person name="Labutti K."/>
            <person name="Salamov A."/>
            <person name="Andreopoulos B."/>
            <person name="Baker S.E."/>
            <person name="Barry K."/>
            <person name="Bills G."/>
            <person name="Bluhm B.H."/>
            <person name="Cannon C."/>
            <person name="Castanera R."/>
            <person name="Culley D.E."/>
            <person name="Daum C."/>
            <person name="Ezra D."/>
            <person name="Gonzalez J.B."/>
            <person name="Henrissat B."/>
            <person name="Kuo A."/>
            <person name="Liang C."/>
            <person name="Lipzen A."/>
            <person name="Lutzoni F."/>
            <person name="Magnuson J."/>
            <person name="Mondo S."/>
            <person name="Nolan M."/>
            <person name="Ohm R."/>
            <person name="Pangilinan J."/>
            <person name="Park H.-J."/>
            <person name="Ramirez L."/>
            <person name="Alfaro M."/>
            <person name="Sun H."/>
            <person name="Tritt A."/>
            <person name="Yoshinaga Y."/>
            <person name="Zwiers L.-H."/>
            <person name="Turgeon B.G."/>
            <person name="Goodwin S.B."/>
            <person name="Spatafora J.W."/>
            <person name="Crous P.W."/>
            <person name="Grigoriev I.V."/>
        </authorList>
    </citation>
    <scope>NUCLEOTIDE SEQUENCE</scope>
    <source>
        <strain evidence="3">CBS 394.84</strain>
    </source>
</reference>
<dbReference type="Proteomes" id="UP000800039">
    <property type="component" value="Unassembled WGS sequence"/>
</dbReference>
<proteinExistence type="predicted"/>
<organism evidence="3 4">
    <name type="scientific">Cucurbitaria berberidis CBS 394.84</name>
    <dbReference type="NCBI Taxonomy" id="1168544"/>
    <lineage>
        <taxon>Eukaryota</taxon>
        <taxon>Fungi</taxon>
        <taxon>Dikarya</taxon>
        <taxon>Ascomycota</taxon>
        <taxon>Pezizomycotina</taxon>
        <taxon>Dothideomycetes</taxon>
        <taxon>Pleosporomycetidae</taxon>
        <taxon>Pleosporales</taxon>
        <taxon>Pleosporineae</taxon>
        <taxon>Cucurbitariaceae</taxon>
        <taxon>Cucurbitaria</taxon>
    </lineage>
</organism>
<dbReference type="Pfam" id="PF00300">
    <property type="entry name" value="His_Phos_1"/>
    <property type="match status" value="1"/>
</dbReference>
<dbReference type="InterPro" id="IPR001345">
    <property type="entry name" value="PG/BPGM_mutase_AS"/>
</dbReference>
<dbReference type="PROSITE" id="PS00175">
    <property type="entry name" value="PG_MUTASE"/>
    <property type="match status" value="1"/>
</dbReference>
<dbReference type="SMART" id="SM00855">
    <property type="entry name" value="PGAM"/>
    <property type="match status" value="1"/>
</dbReference>
<name>A0A9P4GUC8_9PLEO</name>
<dbReference type="InterPro" id="IPR013078">
    <property type="entry name" value="His_Pase_superF_clade-1"/>
</dbReference>
<dbReference type="GeneID" id="63845087"/>
<dbReference type="Gene3D" id="3.40.50.1240">
    <property type="entry name" value="Phosphoglycerate mutase-like"/>
    <property type="match status" value="1"/>
</dbReference>